<proteinExistence type="inferred from homology"/>
<keyword evidence="5" id="KW-0963">Cytoplasm</keyword>
<evidence type="ECO:0000256" key="1">
    <source>
        <dbReference type="ARBA" id="ARBA00004240"/>
    </source>
</evidence>
<dbReference type="PANTHER" id="PTHR13266">
    <property type="entry name" value="PROTEASOME INHIBITOR"/>
    <property type="match status" value="1"/>
</dbReference>
<comment type="similarity">
    <text evidence="3">Belongs to the proteasome inhibitor PI31 family.</text>
</comment>
<comment type="subcellular location">
    <subcellularLocation>
        <location evidence="2">Cytoplasm</location>
    </subcellularLocation>
    <subcellularLocation>
        <location evidence="1">Endoplasmic reticulum</location>
    </subcellularLocation>
</comment>
<evidence type="ECO:0000256" key="6">
    <source>
        <dbReference type="ARBA" id="ARBA00022553"/>
    </source>
</evidence>
<evidence type="ECO:0008006" key="16">
    <source>
        <dbReference type="Google" id="ProtNLM"/>
    </source>
</evidence>
<sequence length="382" mass="40289">MSINSGSVFSANKLSEYMLQSLPKEPTPQIRNPYDAIALLSHACMLAVGFRLVGLGEDHKIEASSDPEAPQPLPKEWNASTTSDYAFRYAHTQSSLQYLVKISRLGNKAVINGLGIGDDKVHTFDILVRDFVSVSSVPHTVSSSEGHDEAVERLRSIFISAGRVMDAASLLKLQMIQKLAPGLRKEGYEDSAHSASPNSSSRERQPAPGREGEPAGAPVYDPLRDDRLPSGAQPRPFNDPLAAEPRRPYPVGDFPPPGFEVEWQINRPPGGIGGGRRPLNIGERDLYPPGLGPHDPLRGGGYGSGGGGMHPTFDDPMFGGPGGGVGGYNGQIPPGARYDPIGPGDGPPNLRGGSRFPGGGGGPFSGGRPPNPFGGFGGGDFI</sequence>
<dbReference type="PANTHER" id="PTHR13266:SF1">
    <property type="entry name" value="PROTEASOME INHIBITOR PI31 SUBUNIT"/>
    <property type="match status" value="1"/>
</dbReference>
<feature type="compositionally biased region" description="Basic and acidic residues" evidence="11">
    <location>
        <begin position="201"/>
        <end position="213"/>
    </location>
</feature>
<protein>
    <recommendedName>
        <fullName evidence="16">Proteasome inhibitor PI31 subunit</fullName>
    </recommendedName>
</protein>
<dbReference type="EMBL" id="JBEFKJ010000009">
    <property type="protein sequence ID" value="KAL2044362.1"/>
    <property type="molecule type" value="Genomic_DNA"/>
</dbReference>
<gene>
    <name evidence="14" type="ORF">N7G274_003067</name>
</gene>
<evidence type="ECO:0000256" key="8">
    <source>
        <dbReference type="ARBA" id="ARBA00022942"/>
    </source>
</evidence>
<feature type="domain" description="PI31 proteasome regulator N-terminal" evidence="13">
    <location>
        <begin position="27"/>
        <end position="186"/>
    </location>
</feature>
<feature type="region of interest" description="Disordered" evidence="11">
    <location>
        <begin position="184"/>
        <end position="253"/>
    </location>
</feature>
<comment type="function">
    <text evidence="10">Plays an important role in control of proteasome function. Inhibits the hydrolysis of protein and peptide substrates by the 20S proteasome. Also inhibits the activation of the proteasome by the proteasome regulatory proteins PA700 and PA28.</text>
</comment>
<feature type="compositionally biased region" description="Gly residues" evidence="11">
    <location>
        <begin position="298"/>
        <end position="309"/>
    </location>
</feature>
<dbReference type="Gene3D" id="3.40.1000.30">
    <property type="match status" value="1"/>
</dbReference>
<keyword evidence="9" id="KW-0007">Acetylation</keyword>
<dbReference type="Proteomes" id="UP001590950">
    <property type="component" value="Unassembled WGS sequence"/>
</dbReference>
<evidence type="ECO:0000256" key="3">
    <source>
        <dbReference type="ARBA" id="ARBA00006405"/>
    </source>
</evidence>
<dbReference type="InterPro" id="IPR045128">
    <property type="entry name" value="PI31-like"/>
</dbReference>
<feature type="domain" description="PI31 proteasome regulator C-terminal" evidence="12">
    <location>
        <begin position="281"/>
        <end position="343"/>
    </location>
</feature>
<name>A0ABR4AEV6_9LECA</name>
<dbReference type="Pfam" id="PF08577">
    <property type="entry name" value="PI31_Prot_C"/>
    <property type="match status" value="1"/>
</dbReference>
<keyword evidence="4" id="KW-0488">Methylation</keyword>
<evidence type="ECO:0000256" key="7">
    <source>
        <dbReference type="ARBA" id="ARBA00022824"/>
    </source>
</evidence>
<accession>A0ABR4AEV6</accession>
<evidence type="ECO:0000313" key="14">
    <source>
        <dbReference type="EMBL" id="KAL2044362.1"/>
    </source>
</evidence>
<keyword evidence="6" id="KW-0597">Phosphoprotein</keyword>
<evidence type="ECO:0000259" key="13">
    <source>
        <dbReference type="Pfam" id="PF11566"/>
    </source>
</evidence>
<feature type="region of interest" description="Disordered" evidence="11">
    <location>
        <begin position="298"/>
        <end position="382"/>
    </location>
</feature>
<keyword evidence="8" id="KW-0647">Proteasome</keyword>
<dbReference type="InterPro" id="IPR021625">
    <property type="entry name" value="PI31_Prot_N"/>
</dbReference>
<evidence type="ECO:0000256" key="11">
    <source>
        <dbReference type="SAM" id="MobiDB-lite"/>
    </source>
</evidence>
<evidence type="ECO:0000256" key="2">
    <source>
        <dbReference type="ARBA" id="ARBA00004496"/>
    </source>
</evidence>
<organism evidence="14 15">
    <name type="scientific">Stereocaulon virgatum</name>
    <dbReference type="NCBI Taxonomy" id="373712"/>
    <lineage>
        <taxon>Eukaryota</taxon>
        <taxon>Fungi</taxon>
        <taxon>Dikarya</taxon>
        <taxon>Ascomycota</taxon>
        <taxon>Pezizomycotina</taxon>
        <taxon>Lecanoromycetes</taxon>
        <taxon>OSLEUM clade</taxon>
        <taxon>Lecanoromycetidae</taxon>
        <taxon>Lecanorales</taxon>
        <taxon>Lecanorineae</taxon>
        <taxon>Stereocaulaceae</taxon>
        <taxon>Stereocaulon</taxon>
    </lineage>
</organism>
<reference evidence="14 15" key="1">
    <citation type="submission" date="2024-09" db="EMBL/GenBank/DDBJ databases">
        <title>Rethinking Asexuality: The Enigmatic Case of Functional Sexual Genes in Lepraria (Stereocaulaceae).</title>
        <authorList>
            <person name="Doellman M."/>
            <person name="Sun Y."/>
            <person name="Barcenas-Pena A."/>
            <person name="Lumbsch H.T."/>
            <person name="Grewe F."/>
        </authorList>
    </citation>
    <scope>NUCLEOTIDE SEQUENCE [LARGE SCALE GENOMIC DNA]</scope>
    <source>
        <strain evidence="14 15">Mercado 3170</strain>
    </source>
</reference>
<evidence type="ECO:0000256" key="5">
    <source>
        <dbReference type="ARBA" id="ARBA00022490"/>
    </source>
</evidence>
<keyword evidence="7" id="KW-0256">Endoplasmic reticulum</keyword>
<evidence type="ECO:0000256" key="10">
    <source>
        <dbReference type="ARBA" id="ARBA00024805"/>
    </source>
</evidence>
<evidence type="ECO:0000256" key="4">
    <source>
        <dbReference type="ARBA" id="ARBA00022481"/>
    </source>
</evidence>
<dbReference type="InterPro" id="IPR013886">
    <property type="entry name" value="PI31_Prot_C"/>
</dbReference>
<dbReference type="Pfam" id="PF11566">
    <property type="entry name" value="PI31_Prot_N"/>
    <property type="match status" value="1"/>
</dbReference>
<feature type="compositionally biased region" description="Gly residues" evidence="11">
    <location>
        <begin position="355"/>
        <end position="365"/>
    </location>
</feature>
<feature type="compositionally biased region" description="Gly residues" evidence="11">
    <location>
        <begin position="319"/>
        <end position="329"/>
    </location>
</feature>
<evidence type="ECO:0000313" key="15">
    <source>
        <dbReference type="Proteomes" id="UP001590950"/>
    </source>
</evidence>
<keyword evidence="15" id="KW-1185">Reference proteome</keyword>
<evidence type="ECO:0000256" key="9">
    <source>
        <dbReference type="ARBA" id="ARBA00022990"/>
    </source>
</evidence>
<evidence type="ECO:0000259" key="12">
    <source>
        <dbReference type="Pfam" id="PF08577"/>
    </source>
</evidence>
<comment type="caution">
    <text evidence="14">The sequence shown here is derived from an EMBL/GenBank/DDBJ whole genome shotgun (WGS) entry which is preliminary data.</text>
</comment>